<sequence>MIINAVKATNVLKYAELDLQDLPEKGIIAISGENESGKSTIGETVCFALFGRTFSLGPDDLDKVLRWGEHHCAVTLDFTVDGVAYQLSRFLDRDGSHSARLSKADDIDNPIARGVSGVADRLFEILGYEFDEFVESFYLAQREITTPHPHSVAVKTMAGVAPLEYVAAGFEDEIAQFDEMTEELEAEAEALNQELEELDFQEGYLMQLEDGKNELEAEINANKSVVENLEAAADVYVQNQPLLKRALGKRGRARFWRFISFVLALIAGGAWFLLAKKPDMAQSQQLLQMLQQKLPNWQDAWIPYIGYAGIGFAVLMLLFWIRSAQHASRARTLADDSRVFSDALEKARAVTPFVGETASEKEEAASKPEPEFSEAGEEQMTIPAVDEPVRPEESAFAALLSKVDDVVADIAEVRTYVEAESHWLRSQINSKEEKFWALGQEVDRELERVRQVARLTEVTESLQQKIMEIQGKKEKRLKAIELLEGASGFVSSNFNRDIRDLVARTLPVFTQGRYEHLRIDPDLTVRVFSSDKRDFMDLDEVSSGTQRQIMLALRLALSEKLLTRRVHGDQFAFLDEPFAFFDEDRTRYALKALTGMSDKLSQIWIVAQVYPEGTDVEFALSLKCSRDLDRLSA</sequence>
<name>A0A831WC10_9GAMM</name>
<gene>
    <name evidence="5" type="ORF">ENJ12_09395</name>
</gene>
<dbReference type="PANTHER" id="PTHR32114:SF2">
    <property type="entry name" value="ABC TRANSPORTER ABCH.3"/>
    <property type="match status" value="1"/>
</dbReference>
<accession>A0A831WC10</accession>
<dbReference type="SUPFAM" id="SSF52540">
    <property type="entry name" value="P-loop containing nucleoside triphosphate hydrolases"/>
    <property type="match status" value="1"/>
</dbReference>
<feature type="domain" description="Rad50/SbcC-type AAA" evidence="4">
    <location>
        <begin position="10"/>
        <end position="219"/>
    </location>
</feature>
<feature type="transmembrane region" description="Helical" evidence="3">
    <location>
        <begin position="255"/>
        <end position="274"/>
    </location>
</feature>
<dbReference type="PANTHER" id="PTHR32114">
    <property type="entry name" value="ABC TRANSPORTER ABCH.3"/>
    <property type="match status" value="1"/>
</dbReference>
<evidence type="ECO:0000259" key="4">
    <source>
        <dbReference type="Pfam" id="PF13476"/>
    </source>
</evidence>
<keyword evidence="3" id="KW-0472">Membrane</keyword>
<feature type="region of interest" description="Disordered" evidence="2">
    <location>
        <begin position="355"/>
        <end position="379"/>
    </location>
</feature>
<dbReference type="EMBL" id="DRLF01000324">
    <property type="protein sequence ID" value="HEC07055.1"/>
    <property type="molecule type" value="Genomic_DNA"/>
</dbReference>
<keyword evidence="3" id="KW-1133">Transmembrane helix</keyword>
<comment type="caution">
    <text evidence="5">The sequence shown here is derived from an EMBL/GenBank/DDBJ whole genome shotgun (WGS) entry which is preliminary data.</text>
</comment>
<organism evidence="5">
    <name type="scientific">Thiolapillus brandeum</name>
    <dbReference type="NCBI Taxonomy" id="1076588"/>
    <lineage>
        <taxon>Bacteria</taxon>
        <taxon>Pseudomonadati</taxon>
        <taxon>Pseudomonadota</taxon>
        <taxon>Gammaproteobacteria</taxon>
        <taxon>Chromatiales</taxon>
        <taxon>Sedimenticolaceae</taxon>
        <taxon>Thiolapillus</taxon>
    </lineage>
</organism>
<dbReference type="InterPro" id="IPR038729">
    <property type="entry name" value="Rad50/SbcC_AAA"/>
</dbReference>
<keyword evidence="1" id="KW-0175">Coiled coil</keyword>
<proteinExistence type="predicted"/>
<evidence type="ECO:0000256" key="3">
    <source>
        <dbReference type="SAM" id="Phobius"/>
    </source>
</evidence>
<evidence type="ECO:0000256" key="1">
    <source>
        <dbReference type="SAM" id="Coils"/>
    </source>
</evidence>
<protein>
    <submittedName>
        <fullName evidence="5">ATPase</fullName>
    </submittedName>
</protein>
<reference evidence="5" key="1">
    <citation type="journal article" date="2020" name="mSystems">
        <title>Genome- and Community-Level Interaction Insights into Carbon Utilization and Element Cycling Functions of Hydrothermarchaeota in Hydrothermal Sediment.</title>
        <authorList>
            <person name="Zhou Z."/>
            <person name="Liu Y."/>
            <person name="Xu W."/>
            <person name="Pan J."/>
            <person name="Luo Z.H."/>
            <person name="Li M."/>
        </authorList>
    </citation>
    <scope>NUCLEOTIDE SEQUENCE [LARGE SCALE GENOMIC DNA]</scope>
    <source>
        <strain evidence="5">HyVt-458</strain>
    </source>
</reference>
<evidence type="ECO:0000313" key="5">
    <source>
        <dbReference type="EMBL" id="HEC07055.1"/>
    </source>
</evidence>
<feature type="compositionally biased region" description="Basic and acidic residues" evidence="2">
    <location>
        <begin position="358"/>
        <end position="370"/>
    </location>
</feature>
<dbReference type="Gene3D" id="3.40.50.300">
    <property type="entry name" value="P-loop containing nucleotide triphosphate hydrolases"/>
    <property type="match status" value="2"/>
</dbReference>
<feature type="coiled-coil region" evidence="1">
    <location>
        <begin position="167"/>
        <end position="232"/>
    </location>
</feature>
<dbReference type="GO" id="GO:0016887">
    <property type="term" value="F:ATP hydrolysis activity"/>
    <property type="evidence" value="ECO:0007669"/>
    <property type="project" value="InterPro"/>
</dbReference>
<dbReference type="Pfam" id="PF13476">
    <property type="entry name" value="AAA_23"/>
    <property type="match status" value="1"/>
</dbReference>
<dbReference type="InterPro" id="IPR027417">
    <property type="entry name" value="P-loop_NTPase"/>
</dbReference>
<feature type="transmembrane region" description="Helical" evidence="3">
    <location>
        <begin position="301"/>
        <end position="321"/>
    </location>
</feature>
<dbReference type="Proteomes" id="UP000886339">
    <property type="component" value="Unassembled WGS sequence"/>
</dbReference>
<evidence type="ECO:0000256" key="2">
    <source>
        <dbReference type="SAM" id="MobiDB-lite"/>
    </source>
</evidence>
<dbReference type="GO" id="GO:0006302">
    <property type="term" value="P:double-strand break repair"/>
    <property type="evidence" value="ECO:0007669"/>
    <property type="project" value="InterPro"/>
</dbReference>
<dbReference type="AlphaFoldDB" id="A0A831WC10"/>
<keyword evidence="3" id="KW-0812">Transmembrane</keyword>